<feature type="transmembrane region" description="Helical" evidence="16">
    <location>
        <begin position="1009"/>
        <end position="1030"/>
    </location>
</feature>
<gene>
    <name evidence="18" type="primary">ADCY7_4</name>
    <name evidence="18" type="ORF">DERF_015903</name>
</gene>
<dbReference type="SMART" id="SM00044">
    <property type="entry name" value="CYCc"/>
    <property type="match status" value="2"/>
</dbReference>
<keyword evidence="13 14" id="KW-0456">Lyase</keyword>
<evidence type="ECO:0000256" key="2">
    <source>
        <dbReference type="ARBA" id="ARBA00001946"/>
    </source>
</evidence>
<evidence type="ECO:0000259" key="17">
    <source>
        <dbReference type="PROSITE" id="PS50125"/>
    </source>
</evidence>
<evidence type="ECO:0000256" key="4">
    <source>
        <dbReference type="ARBA" id="ARBA00012201"/>
    </source>
</evidence>
<feature type="transmembrane region" description="Helical" evidence="16">
    <location>
        <begin position="1050"/>
        <end position="1070"/>
    </location>
</feature>
<evidence type="ECO:0000256" key="11">
    <source>
        <dbReference type="ARBA" id="ARBA00022998"/>
    </source>
</evidence>
<keyword evidence="6" id="KW-0479">Metal-binding</keyword>
<keyword evidence="8" id="KW-0067">ATP-binding</keyword>
<proteinExistence type="inferred from homology"/>
<evidence type="ECO:0000256" key="10">
    <source>
        <dbReference type="ARBA" id="ARBA00022989"/>
    </source>
</evidence>
<dbReference type="GO" id="GO:0005886">
    <property type="term" value="C:plasma membrane"/>
    <property type="evidence" value="ECO:0007669"/>
    <property type="project" value="TreeGrafter"/>
</dbReference>
<dbReference type="PROSITE" id="PS50125">
    <property type="entry name" value="GUANYLATE_CYCLASE_2"/>
    <property type="match status" value="2"/>
</dbReference>
<accession>A0A922KRR8</accession>
<dbReference type="CDD" id="cd07302">
    <property type="entry name" value="CHD"/>
    <property type="match status" value="2"/>
</dbReference>
<evidence type="ECO:0000256" key="8">
    <source>
        <dbReference type="ARBA" id="ARBA00022840"/>
    </source>
</evidence>
<dbReference type="Proteomes" id="UP000790347">
    <property type="component" value="Unassembled WGS sequence"/>
</dbReference>
<evidence type="ECO:0000256" key="9">
    <source>
        <dbReference type="ARBA" id="ARBA00022842"/>
    </source>
</evidence>
<dbReference type="PANTHER" id="PTHR45627:SF12">
    <property type="entry name" value="ADENYLATE CYCLASE TYPE 2"/>
    <property type="match status" value="1"/>
</dbReference>
<dbReference type="InterPro" id="IPR018297">
    <property type="entry name" value="A/G_cyclase_CS"/>
</dbReference>
<comment type="caution">
    <text evidence="18">The sequence shown here is derived from an EMBL/GenBank/DDBJ whole genome shotgun (WGS) entry which is preliminary data.</text>
</comment>
<dbReference type="FunFam" id="3.30.70.1230:FF:000008">
    <property type="entry name" value="Adenylate cyclase type 9"/>
    <property type="match status" value="1"/>
</dbReference>
<comment type="cofactor">
    <cofactor evidence="2">
        <name>Mg(2+)</name>
        <dbReference type="ChEBI" id="CHEBI:18420"/>
    </cofactor>
</comment>
<dbReference type="GO" id="GO:0004016">
    <property type="term" value="F:adenylate cyclase activity"/>
    <property type="evidence" value="ECO:0007669"/>
    <property type="project" value="UniProtKB-EC"/>
</dbReference>
<dbReference type="Pfam" id="PF00211">
    <property type="entry name" value="Guanylate_cyc"/>
    <property type="match status" value="2"/>
</dbReference>
<feature type="transmembrane region" description="Helical" evidence="16">
    <location>
        <begin position="195"/>
        <end position="213"/>
    </location>
</feature>
<dbReference type="GO" id="GO:0006171">
    <property type="term" value="P:cAMP biosynthetic process"/>
    <property type="evidence" value="ECO:0007669"/>
    <property type="project" value="UniProtKB-KW"/>
</dbReference>
<dbReference type="Pfam" id="PF16214">
    <property type="entry name" value="AC_N"/>
    <property type="match status" value="1"/>
</dbReference>
<dbReference type="PROSITE" id="PS00452">
    <property type="entry name" value="GUANYLATE_CYCLASE_1"/>
    <property type="match status" value="1"/>
</dbReference>
<dbReference type="EC" id="4.6.1.1" evidence="4"/>
<feature type="domain" description="Guanylate cyclase" evidence="17">
    <location>
        <begin position="584"/>
        <end position="713"/>
    </location>
</feature>
<feature type="compositionally biased region" description="Low complexity" evidence="15">
    <location>
        <begin position="23"/>
        <end position="38"/>
    </location>
</feature>
<evidence type="ECO:0000256" key="1">
    <source>
        <dbReference type="ARBA" id="ARBA00001593"/>
    </source>
</evidence>
<evidence type="ECO:0000256" key="7">
    <source>
        <dbReference type="ARBA" id="ARBA00022741"/>
    </source>
</evidence>
<comment type="subcellular location">
    <subcellularLocation>
        <location evidence="3">Membrane</location>
        <topology evidence="3">Multi-pass membrane protein</topology>
    </subcellularLocation>
</comment>
<keyword evidence="7" id="KW-0547">Nucleotide-binding</keyword>
<reference evidence="18" key="2">
    <citation type="journal article" date="2022" name="Res Sq">
        <title>Comparative Genomics Reveals Insights into the Divergent Evolution of Astigmatic Mites and Household Pest Adaptations.</title>
        <authorList>
            <person name="Xiong Q."/>
            <person name="Wan A.T.-Y."/>
            <person name="Liu X.-Y."/>
            <person name="Fung C.S.-H."/>
            <person name="Xiao X."/>
            <person name="Malainual N."/>
            <person name="Hou J."/>
            <person name="Wang L."/>
            <person name="Wang M."/>
            <person name="Yang K."/>
            <person name="Cui Y."/>
            <person name="Leung E."/>
            <person name="Nong W."/>
            <person name="Shin S.-K."/>
            <person name="Au S."/>
            <person name="Jeong K.Y."/>
            <person name="Chew F.T."/>
            <person name="Hui J."/>
            <person name="Leung T.F."/>
            <person name="Tungtrongchitr A."/>
            <person name="Zhong N."/>
            <person name="Liu Z."/>
            <person name="Tsui S."/>
        </authorList>
    </citation>
    <scope>NUCLEOTIDE SEQUENCE</scope>
    <source>
        <strain evidence="18">Derf</strain>
        <tissue evidence="18">Whole organism</tissue>
    </source>
</reference>
<keyword evidence="19" id="KW-1185">Reference proteome</keyword>
<evidence type="ECO:0000256" key="6">
    <source>
        <dbReference type="ARBA" id="ARBA00022723"/>
    </source>
</evidence>
<evidence type="ECO:0000256" key="15">
    <source>
        <dbReference type="SAM" id="MobiDB-lite"/>
    </source>
</evidence>
<evidence type="ECO:0000256" key="16">
    <source>
        <dbReference type="SAM" id="Phobius"/>
    </source>
</evidence>
<dbReference type="GO" id="GO:0007189">
    <property type="term" value="P:adenylate cyclase-activating G protein-coupled receptor signaling pathway"/>
    <property type="evidence" value="ECO:0007669"/>
    <property type="project" value="TreeGrafter"/>
</dbReference>
<dbReference type="GO" id="GO:0035556">
    <property type="term" value="P:intracellular signal transduction"/>
    <property type="evidence" value="ECO:0007669"/>
    <property type="project" value="InterPro"/>
</dbReference>
<evidence type="ECO:0000256" key="3">
    <source>
        <dbReference type="ARBA" id="ARBA00004141"/>
    </source>
</evidence>
<feature type="region of interest" description="Disordered" evidence="15">
    <location>
        <begin position="23"/>
        <end position="43"/>
    </location>
</feature>
<evidence type="ECO:0000313" key="19">
    <source>
        <dbReference type="Proteomes" id="UP000790347"/>
    </source>
</evidence>
<dbReference type="GO" id="GO:0005524">
    <property type="term" value="F:ATP binding"/>
    <property type="evidence" value="ECO:0007669"/>
    <property type="project" value="UniProtKB-KW"/>
</dbReference>
<keyword evidence="9" id="KW-0460">Magnesium</keyword>
<feature type="transmembrane region" description="Helical" evidence="16">
    <location>
        <begin position="271"/>
        <end position="294"/>
    </location>
</feature>
<feature type="region of interest" description="Disordered" evidence="15">
    <location>
        <begin position="69"/>
        <end position="121"/>
    </location>
</feature>
<dbReference type="PANTHER" id="PTHR45627">
    <property type="entry name" value="ADENYLATE CYCLASE TYPE 1"/>
    <property type="match status" value="1"/>
</dbReference>
<dbReference type="InterPro" id="IPR029787">
    <property type="entry name" value="Nucleotide_cyclase"/>
</dbReference>
<feature type="compositionally biased region" description="Polar residues" evidence="15">
    <location>
        <begin position="844"/>
        <end position="864"/>
    </location>
</feature>
<evidence type="ECO:0000256" key="5">
    <source>
        <dbReference type="ARBA" id="ARBA00022692"/>
    </source>
</evidence>
<evidence type="ECO:0000256" key="12">
    <source>
        <dbReference type="ARBA" id="ARBA00023136"/>
    </source>
</evidence>
<feature type="compositionally biased region" description="Basic and acidic residues" evidence="15">
    <location>
        <begin position="112"/>
        <end position="121"/>
    </location>
</feature>
<evidence type="ECO:0000256" key="13">
    <source>
        <dbReference type="ARBA" id="ARBA00023239"/>
    </source>
</evidence>
<sequence length="1540" mass="179213">MVNNNNQFDGQLLSSSSLLLSCSTSTSASSSSSTTSTSNDFDRQNNLMFHHHHHHQHHNHSLLNEKQTCDHIDDDDNDNKNQKDNHHHHQYNDDSQLYDDYYDDDDDGNDNEMDKMDEEKLTKKKTSISQLQWNLRSLRSEFKLKNTEIYFRRYQTRLCHRWFTIVLILNIIVSLTDLSSFFLFRQDDSYPFQAIVRISTLIIYICFLLATTYNDERWLNNSTIIQSLVAFIIFITMFLAEYGTFLFWKRARPIFFLIFCNEILLPFPRRIYSITCSTLVVILEIIITLSWWPIRYTSATGINSTISSPSSSSSSEAIIATVVNHTLNQMFLLPSELPPTTSSSSSSAILMNSLSLTSDPLTPLSITATNTSWQYFHQWSQAIRHRGFYLLSDMLFYLLAGLVAFYVTYLLEIVNRRAFLDHRKCVESKYKLTFERDEQERLLASCLPRHLMKKVRDDIRSRFTGNWNRSIIGNNNNNNSDDYDDYPQRLLPYRSISSSSSSAATAAATATTTILNNQNNNAIINVDGNNNDEQNFKNVNNQKHSSTSIIEEHHHHHHHHKSGSNGSIGRPFSEMYIDKYSNVTILYADIVNSMALTQTLQSPKALVEALNNLFCRFDSRAENHDCLRIKLLGDCYYCISGIPDDEDKLHAANCLRMGLDMLDIIKEYRHETGINVDMRIGIHTGMILSGLLGLKKWQFDIWSIDTMKASQMEQEGRPGYVHITAASLQQISVNILNNLSIIENHVLKNETTYLIQRITAKTHYNNNNNNNNVVTQTELLSTNNNNHNHLITKEQSDCTNSSSSIDPQLPHHNHNHEHNQNGCMPRLNRQVSIITNNDEDVFTSTNNTNHYHQQSYRSRNWSRQDSSRRRPMSEVINSLRNYGEMIRCSNDSLSQTIDKMSFNLKRQYNIKNSSLEINPIFLYFIHSQSQQQQQQQNRNDYRRQSSSSSTTASIHTNSVYDADNIPCCGGSHNKSSSSSSKSIWNHLKRIHRIDLKRELKYLQQDDHLFPYYLIASLIITIMIILIRFLTLYDYNYYSNDEWKKFFWSESGNWFCYIAIIVAIIALIYTLTNKHNHDQQRQRRQRQRQRQNKSHNTMIGIEFRMVIWLLITSLLIVSTIMDMSHCSMAQMQEMKILEHNRDNRTMTTIGKECLYKWSRYYTYSSILAMSSISLFIRVNLWFKFILSTVALASISFVSYLHPCSIFLRIDRFYQLPREPGQLIYEQNHQQQQQQQFLGDLLTPTMSHLHYLFIVYLMFHVLDRQIEYISRLDFLWAHKLKRERREARLMREVNQLLLKNILPIHVAQKFLTNPEQANSLYYEPYDSCAVMFAAIPNFFRFYTETKDNDDGLQYLYILNDIICEFDKLLILPQFKRRIEKIKTIGSTYMAASGLQPGRASIDSSITTKQEVTNLVLMIRFAMSMIRVLNRLNSIPRDEQTVNQCLTADQHFKLRVGISMGPVIAGVVGAVKPQYDIWGDTVNVASRMDTYGVVDKIQIPDYVAKVLQDHQIFRPYSRGIQEVKGKGKLETYLIDYDEHECME</sequence>
<dbReference type="SUPFAM" id="SSF55073">
    <property type="entry name" value="Nucleotide cyclase"/>
    <property type="match status" value="2"/>
</dbReference>
<dbReference type="InterPro" id="IPR032628">
    <property type="entry name" value="AC_N"/>
</dbReference>
<dbReference type="InterPro" id="IPR001054">
    <property type="entry name" value="A/G_cyclase"/>
</dbReference>
<organism evidence="18 19">
    <name type="scientific">Dermatophagoides farinae</name>
    <name type="common">American house dust mite</name>
    <dbReference type="NCBI Taxonomy" id="6954"/>
    <lineage>
        <taxon>Eukaryota</taxon>
        <taxon>Metazoa</taxon>
        <taxon>Ecdysozoa</taxon>
        <taxon>Arthropoda</taxon>
        <taxon>Chelicerata</taxon>
        <taxon>Arachnida</taxon>
        <taxon>Acari</taxon>
        <taxon>Acariformes</taxon>
        <taxon>Sarcoptiformes</taxon>
        <taxon>Astigmata</taxon>
        <taxon>Psoroptidia</taxon>
        <taxon>Analgoidea</taxon>
        <taxon>Pyroglyphidae</taxon>
        <taxon>Dermatophagoidinae</taxon>
        <taxon>Dermatophagoides</taxon>
    </lineage>
</organism>
<keyword evidence="11" id="KW-0115">cAMP biosynthesis</keyword>
<feature type="compositionally biased region" description="Acidic residues" evidence="15">
    <location>
        <begin position="96"/>
        <end position="111"/>
    </location>
</feature>
<comment type="catalytic activity">
    <reaction evidence="1">
        <text>ATP = 3',5'-cyclic AMP + diphosphate</text>
        <dbReference type="Rhea" id="RHEA:15389"/>
        <dbReference type="ChEBI" id="CHEBI:30616"/>
        <dbReference type="ChEBI" id="CHEBI:33019"/>
        <dbReference type="ChEBI" id="CHEBI:58165"/>
        <dbReference type="EC" id="4.6.1.1"/>
    </reaction>
</comment>
<dbReference type="Gene3D" id="3.30.70.1230">
    <property type="entry name" value="Nucleotide cyclase"/>
    <property type="match status" value="2"/>
</dbReference>
<dbReference type="EMBL" id="ASGP02000009">
    <property type="protein sequence ID" value="KAH9491171.1"/>
    <property type="molecule type" value="Genomic_DNA"/>
</dbReference>
<feature type="domain" description="Guanylate cyclase" evidence="17">
    <location>
        <begin position="1327"/>
        <end position="1486"/>
    </location>
</feature>
<feature type="transmembrane region" description="Helical" evidence="16">
    <location>
        <begin position="1102"/>
        <end position="1120"/>
    </location>
</feature>
<feature type="transmembrane region" description="Helical" evidence="16">
    <location>
        <begin position="394"/>
        <end position="414"/>
    </location>
</feature>
<dbReference type="GO" id="GO:0046872">
    <property type="term" value="F:metal ion binding"/>
    <property type="evidence" value="ECO:0007669"/>
    <property type="project" value="UniProtKB-KW"/>
</dbReference>
<comment type="similarity">
    <text evidence="14">Belongs to the adenylyl cyclase class-4/guanylyl cyclase family.</text>
</comment>
<keyword evidence="10 16" id="KW-1133">Transmembrane helix</keyword>
<name>A0A922KRR8_DERFA</name>
<evidence type="ECO:0000313" key="18">
    <source>
        <dbReference type="EMBL" id="KAH9491171.1"/>
    </source>
</evidence>
<feature type="region of interest" description="Disordered" evidence="15">
    <location>
        <begin position="844"/>
        <end position="871"/>
    </location>
</feature>
<reference evidence="18" key="1">
    <citation type="submission" date="2013-05" db="EMBL/GenBank/DDBJ databases">
        <authorList>
            <person name="Yim A.K.Y."/>
            <person name="Chan T.F."/>
            <person name="Ji K.M."/>
            <person name="Liu X.Y."/>
            <person name="Zhou J.W."/>
            <person name="Li R.Q."/>
            <person name="Yang K.Y."/>
            <person name="Li J."/>
            <person name="Li M."/>
            <person name="Law P.T.W."/>
            <person name="Wu Y.L."/>
            <person name="Cai Z.L."/>
            <person name="Qin H."/>
            <person name="Bao Y."/>
            <person name="Leung R.K.K."/>
            <person name="Ng P.K.S."/>
            <person name="Zou J."/>
            <person name="Zhong X.J."/>
            <person name="Ran P.X."/>
            <person name="Zhong N.S."/>
            <person name="Liu Z.G."/>
            <person name="Tsui S.K.W."/>
        </authorList>
    </citation>
    <scope>NUCLEOTIDE SEQUENCE</scope>
    <source>
        <strain evidence="18">Derf</strain>
        <tissue evidence="18">Whole organism</tissue>
    </source>
</reference>
<feature type="transmembrane region" description="Helical" evidence="16">
    <location>
        <begin position="225"/>
        <end position="248"/>
    </location>
</feature>
<protein>
    <recommendedName>
        <fullName evidence="4">adenylate cyclase</fullName>
        <ecNumber evidence="4">4.6.1.1</ecNumber>
    </recommendedName>
</protein>
<keyword evidence="12 16" id="KW-0472">Membrane</keyword>
<feature type="transmembrane region" description="Helical" evidence="16">
    <location>
        <begin position="162"/>
        <end position="183"/>
    </location>
</feature>
<keyword evidence="5 16" id="KW-0812">Transmembrane</keyword>
<feature type="transmembrane region" description="Helical" evidence="16">
    <location>
        <begin position="1188"/>
        <end position="1208"/>
    </location>
</feature>
<evidence type="ECO:0000256" key="14">
    <source>
        <dbReference type="RuleBase" id="RU000405"/>
    </source>
</evidence>
<feature type="region of interest" description="Disordered" evidence="15">
    <location>
        <begin position="932"/>
        <end position="952"/>
    </location>
</feature>
<dbReference type="GO" id="GO:0007193">
    <property type="term" value="P:adenylate cyclase-inhibiting G protein-coupled receptor signaling pathway"/>
    <property type="evidence" value="ECO:0007669"/>
    <property type="project" value="TreeGrafter"/>
</dbReference>